<keyword evidence="3" id="KW-0121">Carboxypeptidase</keyword>
<gene>
    <name evidence="19" type="primary">pbpG</name>
    <name evidence="19" type="ORF">G3RUM_00695</name>
</gene>
<evidence type="ECO:0000313" key="20">
    <source>
        <dbReference type="Proteomes" id="UP001191019"/>
    </source>
</evidence>
<comment type="caution">
    <text evidence="19">The sequence shown here is derived from an EMBL/GenBank/DDBJ whole genome shotgun (WGS) entry which is preliminary data.</text>
</comment>
<evidence type="ECO:0000256" key="6">
    <source>
        <dbReference type="ARBA" id="ARBA00022679"/>
    </source>
</evidence>
<evidence type="ECO:0000313" key="19">
    <source>
        <dbReference type="EMBL" id="RYC74538.1"/>
    </source>
</evidence>
<keyword evidence="20" id="KW-1185">Reference proteome</keyword>
<keyword evidence="7" id="KW-0378">Hydrolase</keyword>
<evidence type="ECO:0000256" key="13">
    <source>
        <dbReference type="ARBA" id="ARBA00044770"/>
    </source>
</evidence>
<dbReference type="Pfam" id="PF00905">
    <property type="entry name" value="Transpeptidase"/>
    <property type="match status" value="1"/>
</dbReference>
<dbReference type="InterPro" id="IPR023346">
    <property type="entry name" value="Lysozyme-like_dom_sf"/>
</dbReference>
<evidence type="ECO:0000259" key="18">
    <source>
        <dbReference type="Pfam" id="PF00912"/>
    </source>
</evidence>
<sequence length="909" mass="100252">MNKKKSEVILPSQTKKTAKKPKKTAKKKMNLYSSLSYKHKAKKEADARRRAEDLAKLPKDPVKRFFARLHPKRVFKWWFSKRGQKTILKTIAACILIFIIFIGGLFLYYKKDLDEIRLDEMSISETVNTYLDRNGEVLWRDTGNEDYRLVVEADEISEYMYQATVAIEDRNFYNHVGVDFGALVRAAFSTLSGHGVQGGSTLTQQLIKQVYFSDEAASANRGGLTRKIKELILAIELERMYSKDQILTMYLNQSPYGGRRNGVESAAQTYFGKHAKDLTLAESALLASIPNNPGVFNPYNEYGHEQLLWRQHYTLDVMAEMGYITEDEAEEAKQVAILDTIKPESTQYSDMLAPHFVLEVRKQLEDKYGIQTMRSGGWTIKTTLDYRAQKIAEDAVAVGMTHTYKNRSDNIALVSVDVETSQVVAMVGSQDFFNATYGELNVTTDSLIEPGSSIKPILDYTPLFMQRDGVNYGPGSVLRDENINKLYCAGYSGSCALTNATGTFYGDVTIRFSLGHSLNIAAVKALYINGIDNSLEVAHALGDTSYCENREGYGLSIAIGSGCGVKMVEHANAYASLARGGAYKDLSYVLEVKNSSGETIESWEDKEATQVVDEQVAYMISNILSDGSARFGIYAPGGSQSFGYVVPNVWTATKTGTTTTANSAVTKDSLIESYSTALSTFVWNGNHDGAGLSSNANDVVRNTVGTYMERVHKEVYEPDGRWHYGDQPAKPAGIQTLTVNGKTDIWPSWFNSAKNSGVAKEKLIFNKYNHLLASSCTPEDYKIEIEVTKTTDPMTGNDVYSVPEPYDRNTSDPCDYTPPQIALSTSGDRIIATVKRGTNDIAGYTLYVNGVEQSGISLGVDGVISGYKLNGTETSIKFTVSDSAGYSASGDMTLTPKTKVDDNSANSGN</sequence>
<dbReference type="EC" id="2.4.99.28" evidence="13"/>
<dbReference type="SUPFAM" id="SSF53955">
    <property type="entry name" value="Lysozyme-like"/>
    <property type="match status" value="1"/>
</dbReference>
<dbReference type="Gene3D" id="1.10.3810.10">
    <property type="entry name" value="Biosynthetic peptidoglycan transglycosylase-like"/>
    <property type="match status" value="1"/>
</dbReference>
<evidence type="ECO:0000256" key="5">
    <source>
        <dbReference type="ARBA" id="ARBA00022676"/>
    </source>
</evidence>
<keyword evidence="5" id="KW-0328">Glycosyltransferase</keyword>
<evidence type="ECO:0000256" key="3">
    <source>
        <dbReference type="ARBA" id="ARBA00022645"/>
    </source>
</evidence>
<evidence type="ECO:0000259" key="17">
    <source>
        <dbReference type="Pfam" id="PF00905"/>
    </source>
</evidence>
<feature type="compositionally biased region" description="Basic residues" evidence="15">
    <location>
        <begin position="16"/>
        <end position="27"/>
    </location>
</feature>
<feature type="domain" description="Glycosyl transferase family 51" evidence="18">
    <location>
        <begin position="143"/>
        <end position="318"/>
    </location>
</feature>
<dbReference type="InterPro" id="IPR001264">
    <property type="entry name" value="Glyco_trans_51"/>
</dbReference>
<keyword evidence="2" id="KW-1003">Cell membrane</keyword>
<reference evidence="19 20" key="2">
    <citation type="journal article" date="2020" name="Cell Rep.">
        <title>Acquisition and Adaptation of Ultra-small Parasitic Reduced Genome Bacteria to Mammalian Hosts.</title>
        <authorList>
            <person name="McLean J.S."/>
            <person name="Bor B."/>
            <person name="Kerns K.A."/>
            <person name="Liu Q."/>
            <person name="To T.T."/>
            <person name="Solden L."/>
            <person name="Hendrickson E.L."/>
            <person name="Wrighton K."/>
            <person name="Shi W."/>
            <person name="He X."/>
        </authorList>
    </citation>
    <scope>NUCLEOTIDE SEQUENCE [LARGE SCALE GENOMIC DNA]</scope>
    <source>
        <strain evidence="19 20">TM7_G3_2_Rum_HOT_351B</strain>
    </source>
</reference>
<evidence type="ECO:0000256" key="4">
    <source>
        <dbReference type="ARBA" id="ARBA00022670"/>
    </source>
</evidence>
<dbReference type="InterPro" id="IPR050396">
    <property type="entry name" value="Glycosyltr_51/Transpeptidase"/>
</dbReference>
<reference evidence="19 20" key="1">
    <citation type="journal article" date="2018" name="bioRxiv">
        <title>Evidence of independent acquisition and adaption of ultra-small bacteria to human hosts across the highly diverse yet reduced genomes of the phylum Saccharibacteria.</title>
        <authorList>
            <person name="McLean J.S."/>
            <person name="Bor B."/>
            <person name="To T.T."/>
            <person name="Liu Q."/>
            <person name="Kearns K.A."/>
            <person name="Solden L.M."/>
            <person name="Wrighton K.C."/>
            <person name="He X."/>
            <person name="Shi W."/>
        </authorList>
    </citation>
    <scope>NUCLEOTIDE SEQUENCE [LARGE SCALE GENOMIC DNA]</scope>
    <source>
        <strain evidence="19 20">TM7_G3_2_Rum_HOT_351B</strain>
    </source>
</reference>
<feature type="transmembrane region" description="Helical" evidence="16">
    <location>
        <begin position="86"/>
        <end position="109"/>
    </location>
</feature>
<dbReference type="PANTHER" id="PTHR32282:SF11">
    <property type="entry name" value="PENICILLIN-BINDING PROTEIN 1B"/>
    <property type="match status" value="1"/>
</dbReference>
<feature type="domain" description="Penicillin-binding protein transpeptidase" evidence="17">
    <location>
        <begin position="412"/>
        <end position="669"/>
    </location>
</feature>
<dbReference type="InterPro" id="IPR001460">
    <property type="entry name" value="PCN-bd_Tpept"/>
</dbReference>
<keyword evidence="8" id="KW-0133">Cell shape</keyword>
<evidence type="ECO:0000256" key="14">
    <source>
        <dbReference type="ARBA" id="ARBA00049902"/>
    </source>
</evidence>
<protein>
    <recommendedName>
        <fullName evidence="13">peptidoglycan glycosyltransferase</fullName>
        <ecNumber evidence="13">2.4.99.28</ecNumber>
    </recommendedName>
</protein>
<dbReference type="Gene3D" id="3.40.710.10">
    <property type="entry name" value="DD-peptidase/beta-lactamase superfamily"/>
    <property type="match status" value="1"/>
</dbReference>
<keyword evidence="9" id="KW-0573">Peptidoglycan synthesis</keyword>
<dbReference type="RefSeq" id="WP_129735399.1">
    <property type="nucleotide sequence ID" value="NZ_PRLM01000006.1"/>
</dbReference>
<evidence type="ECO:0000256" key="11">
    <source>
        <dbReference type="ARBA" id="ARBA00023268"/>
    </source>
</evidence>
<evidence type="ECO:0000256" key="15">
    <source>
        <dbReference type="SAM" id="MobiDB-lite"/>
    </source>
</evidence>
<evidence type="ECO:0000256" key="1">
    <source>
        <dbReference type="ARBA" id="ARBA00004236"/>
    </source>
</evidence>
<dbReference type="PANTHER" id="PTHR32282">
    <property type="entry name" value="BINDING PROTEIN TRANSPEPTIDASE, PUTATIVE-RELATED"/>
    <property type="match status" value="1"/>
</dbReference>
<keyword evidence="10 16" id="KW-0472">Membrane</keyword>
<dbReference type="InterPro" id="IPR036950">
    <property type="entry name" value="PBP_transglycosylase"/>
</dbReference>
<keyword evidence="16" id="KW-1133">Transmembrane helix</keyword>
<dbReference type="Pfam" id="PF00912">
    <property type="entry name" value="Transgly"/>
    <property type="match status" value="1"/>
</dbReference>
<keyword evidence="4" id="KW-0645">Protease</keyword>
<feature type="region of interest" description="Disordered" evidence="15">
    <location>
        <begin position="1"/>
        <end position="27"/>
    </location>
</feature>
<comment type="catalytic activity">
    <reaction evidence="14">
        <text>[GlcNAc-(1-&gt;4)-Mur2Ac(oyl-L-Ala-gamma-D-Glu-L-Lys-D-Ala-D-Ala)](n)-di-trans,octa-cis-undecaprenyl diphosphate + beta-D-GlcNAc-(1-&gt;4)-Mur2Ac(oyl-L-Ala-gamma-D-Glu-L-Lys-D-Ala-D-Ala)-di-trans,octa-cis-undecaprenyl diphosphate = [GlcNAc-(1-&gt;4)-Mur2Ac(oyl-L-Ala-gamma-D-Glu-L-Lys-D-Ala-D-Ala)](n+1)-di-trans,octa-cis-undecaprenyl diphosphate + di-trans,octa-cis-undecaprenyl diphosphate + H(+)</text>
        <dbReference type="Rhea" id="RHEA:23708"/>
        <dbReference type="Rhea" id="RHEA-COMP:9602"/>
        <dbReference type="Rhea" id="RHEA-COMP:9603"/>
        <dbReference type="ChEBI" id="CHEBI:15378"/>
        <dbReference type="ChEBI" id="CHEBI:58405"/>
        <dbReference type="ChEBI" id="CHEBI:60033"/>
        <dbReference type="ChEBI" id="CHEBI:78435"/>
        <dbReference type="EC" id="2.4.99.28"/>
    </reaction>
</comment>
<comment type="subcellular location">
    <subcellularLocation>
        <location evidence="1">Cell membrane</location>
    </subcellularLocation>
</comment>
<proteinExistence type="predicted"/>
<keyword evidence="6" id="KW-0808">Transferase</keyword>
<dbReference type="InterPro" id="IPR012338">
    <property type="entry name" value="Beta-lactam/transpept-like"/>
</dbReference>
<keyword evidence="11" id="KW-0511">Multifunctional enzyme</keyword>
<name>A0ABY0FLC7_9BACT</name>
<dbReference type="Proteomes" id="UP001191019">
    <property type="component" value="Unassembled WGS sequence"/>
</dbReference>
<evidence type="ECO:0000256" key="10">
    <source>
        <dbReference type="ARBA" id="ARBA00023136"/>
    </source>
</evidence>
<evidence type="ECO:0000256" key="12">
    <source>
        <dbReference type="ARBA" id="ARBA00023316"/>
    </source>
</evidence>
<accession>A0ABY0FLC7</accession>
<keyword evidence="12" id="KW-0961">Cell wall biogenesis/degradation</keyword>
<evidence type="ECO:0000256" key="7">
    <source>
        <dbReference type="ARBA" id="ARBA00022801"/>
    </source>
</evidence>
<evidence type="ECO:0000256" key="16">
    <source>
        <dbReference type="SAM" id="Phobius"/>
    </source>
</evidence>
<organism evidence="19 20">
    <name type="scientific">Candidatus Nanosyncoccus alces</name>
    <dbReference type="NCBI Taxonomy" id="2171997"/>
    <lineage>
        <taxon>Bacteria</taxon>
        <taxon>Candidatus Saccharimonadota</taxon>
        <taxon>Candidatus Nanosyncoccalia</taxon>
        <taxon>Candidatus Nanosyncoccales</taxon>
        <taxon>Candidatus Nanosyncoccaceae</taxon>
        <taxon>Candidatus Nanosyncoccus</taxon>
    </lineage>
</organism>
<dbReference type="EMBL" id="PRLM01000006">
    <property type="protein sequence ID" value="RYC74538.1"/>
    <property type="molecule type" value="Genomic_DNA"/>
</dbReference>
<evidence type="ECO:0000256" key="9">
    <source>
        <dbReference type="ARBA" id="ARBA00022984"/>
    </source>
</evidence>
<keyword evidence="16" id="KW-0812">Transmembrane</keyword>
<dbReference type="SUPFAM" id="SSF56601">
    <property type="entry name" value="beta-lactamase/transpeptidase-like"/>
    <property type="match status" value="1"/>
</dbReference>
<evidence type="ECO:0000256" key="2">
    <source>
        <dbReference type="ARBA" id="ARBA00022475"/>
    </source>
</evidence>
<evidence type="ECO:0000256" key="8">
    <source>
        <dbReference type="ARBA" id="ARBA00022960"/>
    </source>
</evidence>